<comment type="caution">
    <text evidence="3">The sequence shown here is derived from an EMBL/GenBank/DDBJ whole genome shotgun (WGS) entry which is preliminary data.</text>
</comment>
<evidence type="ECO:0000256" key="1">
    <source>
        <dbReference type="SAM" id="MobiDB-lite"/>
    </source>
</evidence>
<dbReference type="GO" id="GO:0050821">
    <property type="term" value="P:protein stabilization"/>
    <property type="evidence" value="ECO:0007669"/>
    <property type="project" value="TreeGrafter"/>
</dbReference>
<keyword evidence="4" id="KW-1185">Reference proteome</keyword>
<dbReference type="Proteomes" id="UP000676310">
    <property type="component" value="Unassembled WGS sequence"/>
</dbReference>
<organism evidence="3 4">
    <name type="scientific">Alternaria atra</name>
    <dbReference type="NCBI Taxonomy" id="119953"/>
    <lineage>
        <taxon>Eukaryota</taxon>
        <taxon>Fungi</taxon>
        <taxon>Dikarya</taxon>
        <taxon>Ascomycota</taxon>
        <taxon>Pezizomycotina</taxon>
        <taxon>Dothideomycetes</taxon>
        <taxon>Pleosporomycetidae</taxon>
        <taxon>Pleosporales</taxon>
        <taxon>Pleosporineae</taxon>
        <taxon>Pleosporaceae</taxon>
        <taxon>Alternaria</taxon>
        <taxon>Alternaria sect. Ulocladioides</taxon>
    </lineage>
</organism>
<dbReference type="GO" id="GO:0043066">
    <property type="term" value="P:negative regulation of apoptotic process"/>
    <property type="evidence" value="ECO:0007669"/>
    <property type="project" value="TreeGrafter"/>
</dbReference>
<proteinExistence type="predicted"/>
<dbReference type="AlphaFoldDB" id="A0A8J2N4K1"/>
<accession>A0A8J2N4K1</accession>
<dbReference type="PANTHER" id="PTHR31184:SF2">
    <property type="entry name" value="HUNTINGTIN-INTERACTING PROTEIN K"/>
    <property type="match status" value="1"/>
</dbReference>
<evidence type="ECO:0000259" key="2">
    <source>
        <dbReference type="Pfam" id="PF19026"/>
    </source>
</evidence>
<feature type="domain" description="Nascent polypeptide-associated complex subunit alpha-like UBA" evidence="2">
    <location>
        <begin position="74"/>
        <end position="114"/>
    </location>
</feature>
<feature type="region of interest" description="Disordered" evidence="1">
    <location>
        <begin position="1"/>
        <end position="54"/>
    </location>
</feature>
<sequence length="118" mass="12335">MAEPQPSAVQEGAADPHAPTSTAEDRKAAAALSTLDAPQEGENGSKKEVDGKALDKAMKGLSVKDKKEGEKKNVKIEAADVNLLVSELEVTKPKATELLRAHDGNAVKAMNAFVMSAP</sequence>
<name>A0A8J2N4K1_9PLEO</name>
<dbReference type="InterPro" id="IPR052617">
    <property type="entry name" value="Huntingtin-int_K"/>
</dbReference>
<evidence type="ECO:0000313" key="3">
    <source>
        <dbReference type="EMBL" id="CAG5178083.1"/>
    </source>
</evidence>
<feature type="compositionally biased region" description="Basic and acidic residues" evidence="1">
    <location>
        <begin position="43"/>
        <end position="54"/>
    </location>
</feature>
<dbReference type="OrthoDB" id="285219at2759"/>
<evidence type="ECO:0000313" key="4">
    <source>
        <dbReference type="Proteomes" id="UP000676310"/>
    </source>
</evidence>
<dbReference type="RefSeq" id="XP_043172091.1">
    <property type="nucleotide sequence ID" value="XM_043316156.1"/>
</dbReference>
<dbReference type="InterPro" id="IPR038922">
    <property type="entry name" value="HYPK_UBA"/>
</dbReference>
<protein>
    <recommendedName>
        <fullName evidence="2">Nascent polypeptide-associated complex subunit alpha-like UBA domain-containing protein</fullName>
    </recommendedName>
</protein>
<dbReference type="InterPro" id="IPR044034">
    <property type="entry name" value="NAC-like_UBA"/>
</dbReference>
<dbReference type="CDD" id="cd14361">
    <property type="entry name" value="UBA_HYPK"/>
    <property type="match status" value="1"/>
</dbReference>
<gene>
    <name evidence="3" type="ORF">ALTATR162_LOCUS8526</name>
</gene>
<dbReference type="EMBL" id="CAJRGZ010000023">
    <property type="protein sequence ID" value="CAG5178083.1"/>
    <property type="molecule type" value="Genomic_DNA"/>
</dbReference>
<dbReference type="PANTHER" id="PTHR31184">
    <property type="entry name" value="HUNTINGTIN-INTERACTING PROTEIN K FAMILY MEMBER"/>
    <property type="match status" value="1"/>
</dbReference>
<reference evidence="3" key="1">
    <citation type="submission" date="2021-05" db="EMBL/GenBank/DDBJ databases">
        <authorList>
            <person name="Stam R."/>
        </authorList>
    </citation>
    <scope>NUCLEOTIDE SEQUENCE</scope>
    <source>
        <strain evidence="3">CS162</strain>
    </source>
</reference>
<dbReference type="GeneID" id="67020646"/>
<dbReference type="Pfam" id="PF19026">
    <property type="entry name" value="UBA_HYPK"/>
    <property type="match status" value="1"/>
</dbReference>